<evidence type="ECO:0000313" key="1">
    <source>
        <dbReference type="EMBL" id="MFB9838818.1"/>
    </source>
</evidence>
<organism evidence="1 2">
    <name type="scientific">Actinoallomurus acaciae</name>
    <dbReference type="NCBI Taxonomy" id="502577"/>
    <lineage>
        <taxon>Bacteria</taxon>
        <taxon>Bacillati</taxon>
        <taxon>Actinomycetota</taxon>
        <taxon>Actinomycetes</taxon>
        <taxon>Streptosporangiales</taxon>
        <taxon>Thermomonosporaceae</taxon>
        <taxon>Actinoallomurus</taxon>
    </lineage>
</organism>
<dbReference type="EMBL" id="JBHLZP010000582">
    <property type="protein sequence ID" value="MFB9838818.1"/>
    <property type="molecule type" value="Genomic_DNA"/>
</dbReference>
<comment type="caution">
    <text evidence="1">The sequence shown here is derived from an EMBL/GenBank/DDBJ whole genome shotgun (WGS) entry which is preliminary data.</text>
</comment>
<evidence type="ECO:0008006" key="3">
    <source>
        <dbReference type="Google" id="ProtNLM"/>
    </source>
</evidence>
<reference evidence="1 2" key="1">
    <citation type="submission" date="2024-09" db="EMBL/GenBank/DDBJ databases">
        <authorList>
            <person name="Sun Q."/>
            <person name="Mori K."/>
        </authorList>
    </citation>
    <scope>NUCLEOTIDE SEQUENCE [LARGE SCALE GENOMIC DNA]</scope>
    <source>
        <strain evidence="1 2">TBRC 0563</strain>
    </source>
</reference>
<proteinExistence type="predicted"/>
<gene>
    <name evidence="1" type="ORF">ACFFNX_42400</name>
</gene>
<dbReference type="RefSeq" id="WP_378211908.1">
    <property type="nucleotide sequence ID" value="NZ_JBHLZP010000582.1"/>
</dbReference>
<accession>A0ABV5YVY7</accession>
<sequence>AAEGVRVRDLMVPEPECAPSWRPIGEFIASVAARSRQSAFPVTGFGGEPCGVVTLARLTRVPPARTGDRIDSVAVALPHDYLAAPEDPAAPLAA</sequence>
<feature type="non-terminal residue" evidence="1">
    <location>
        <position position="94"/>
    </location>
</feature>
<dbReference type="Proteomes" id="UP001589627">
    <property type="component" value="Unassembled WGS sequence"/>
</dbReference>
<feature type="non-terminal residue" evidence="1">
    <location>
        <position position="1"/>
    </location>
</feature>
<dbReference type="InterPro" id="IPR046342">
    <property type="entry name" value="CBS_dom_sf"/>
</dbReference>
<keyword evidence="2" id="KW-1185">Reference proteome</keyword>
<evidence type="ECO:0000313" key="2">
    <source>
        <dbReference type="Proteomes" id="UP001589627"/>
    </source>
</evidence>
<protein>
    <recommendedName>
        <fullName evidence="3">CBS domain-containing protein</fullName>
    </recommendedName>
</protein>
<dbReference type="SUPFAM" id="SSF54631">
    <property type="entry name" value="CBS-domain pair"/>
    <property type="match status" value="1"/>
</dbReference>
<name>A0ABV5YVY7_9ACTN</name>